<dbReference type="Gene3D" id="3.40.50.1000">
    <property type="entry name" value="HAD superfamily/HAD-like"/>
    <property type="match status" value="1"/>
</dbReference>
<dbReference type="Gene3D" id="1.10.150.720">
    <property type="entry name" value="Haloacid dehalogenase-like hydrolase"/>
    <property type="match status" value="1"/>
</dbReference>
<dbReference type="VEuPathDB" id="FungiDB:PSTT_08764"/>
<dbReference type="InterPro" id="IPR051828">
    <property type="entry name" value="HAD-like_hydrolase_domain"/>
</dbReference>
<gene>
    <name evidence="1" type="ORF">PSHT_06136</name>
</gene>
<organism evidence="1 2">
    <name type="scientific">Puccinia striiformis</name>
    <dbReference type="NCBI Taxonomy" id="27350"/>
    <lineage>
        <taxon>Eukaryota</taxon>
        <taxon>Fungi</taxon>
        <taxon>Dikarya</taxon>
        <taxon>Basidiomycota</taxon>
        <taxon>Pucciniomycotina</taxon>
        <taxon>Pucciniomycetes</taxon>
        <taxon>Pucciniales</taxon>
        <taxon>Pucciniaceae</taxon>
        <taxon>Puccinia</taxon>
    </lineage>
</organism>
<evidence type="ECO:0008006" key="3">
    <source>
        <dbReference type="Google" id="ProtNLM"/>
    </source>
</evidence>
<evidence type="ECO:0000313" key="1">
    <source>
        <dbReference type="EMBL" id="POW18154.1"/>
    </source>
</evidence>
<dbReference type="Proteomes" id="UP000238274">
    <property type="component" value="Unassembled WGS sequence"/>
</dbReference>
<protein>
    <recommendedName>
        <fullName evidence="3">Haloacid dehalogenase, type II</fullName>
    </recommendedName>
</protein>
<dbReference type="InterPro" id="IPR023214">
    <property type="entry name" value="HAD_sf"/>
</dbReference>
<reference evidence="1 2" key="1">
    <citation type="submission" date="2017-12" db="EMBL/GenBank/DDBJ databases">
        <title>Gene loss provides genomic basis for host adaptation in cereal stripe rust fungi.</title>
        <authorList>
            <person name="Xia C."/>
        </authorList>
    </citation>
    <scope>NUCLEOTIDE SEQUENCE [LARGE SCALE GENOMIC DNA]</scope>
    <source>
        <strain evidence="1 2">93TX-2</strain>
    </source>
</reference>
<keyword evidence="2" id="KW-1185">Reference proteome</keyword>
<reference evidence="2" key="2">
    <citation type="journal article" date="2018" name="BMC Genomics">
        <title>Genomic insights into host adaptation between the wheat stripe rust pathogen (Puccinia striiformis f. sp. tritici) and the barley stripe rust pathogen (Puccinia striiformis f. sp. hordei).</title>
        <authorList>
            <person name="Xia C."/>
            <person name="Wang M."/>
            <person name="Yin C."/>
            <person name="Cornejo O.E."/>
            <person name="Hulbert S.H."/>
            <person name="Chen X."/>
        </authorList>
    </citation>
    <scope>NUCLEOTIDE SEQUENCE [LARGE SCALE GENOMIC DNA]</scope>
    <source>
        <strain evidence="2">93TX-2</strain>
    </source>
</reference>
<sequence length="237" mass="27718">MSRVAQFNGFSSFNLSANNFKTAFKQTNQKFPNYGKNYHLTHHGQGKNLQMSPKDWWLKVIKDTFIDSLNSQDKQSGSKMREIEELSELIYEDFQKNENEEKYTNYDDTITFINYLIREGINFSILTNSDPKIMNALPPRLKSLLSSSKDTNNLNNDIQVFTSWDLGYTKPDKRIWDFAISKLNLSAKSAGLESIWLHRLDNHQKISKPIQNYVGNYEFKQNERIHSLDELCGFFNF</sequence>
<proteinExistence type="predicted"/>
<name>A0A2S4W8P7_9BASI</name>
<comment type="caution">
    <text evidence="1">The sequence shown here is derived from an EMBL/GenBank/DDBJ whole genome shotgun (WGS) entry which is preliminary data.</text>
</comment>
<dbReference type="PANTHER" id="PTHR46191">
    <property type="match status" value="1"/>
</dbReference>
<dbReference type="SUPFAM" id="SSF56784">
    <property type="entry name" value="HAD-like"/>
    <property type="match status" value="1"/>
</dbReference>
<dbReference type="VEuPathDB" id="FungiDB:PSHT_06136"/>
<evidence type="ECO:0000313" key="2">
    <source>
        <dbReference type="Proteomes" id="UP000238274"/>
    </source>
</evidence>
<dbReference type="InterPro" id="IPR036412">
    <property type="entry name" value="HAD-like_sf"/>
</dbReference>
<dbReference type="InterPro" id="IPR044924">
    <property type="entry name" value="HAD-SF_hydro_IA_REG-2-like_cap"/>
</dbReference>
<reference evidence="2" key="3">
    <citation type="journal article" date="2018" name="Mol. Plant Microbe Interact.">
        <title>Genome sequence resources for the wheat stripe rust pathogen (Puccinia striiformis f. sp. tritici) and the barley stripe rust pathogen (Puccinia striiformis f. sp. hordei).</title>
        <authorList>
            <person name="Xia C."/>
            <person name="Wang M."/>
            <person name="Yin C."/>
            <person name="Cornejo O.E."/>
            <person name="Hulbert S.H."/>
            <person name="Chen X."/>
        </authorList>
    </citation>
    <scope>NUCLEOTIDE SEQUENCE [LARGE SCALE GENOMIC DNA]</scope>
    <source>
        <strain evidence="2">93TX-2</strain>
    </source>
</reference>
<dbReference type="GO" id="GO:0005634">
    <property type="term" value="C:nucleus"/>
    <property type="evidence" value="ECO:0007669"/>
    <property type="project" value="TreeGrafter"/>
</dbReference>
<dbReference type="OrthoDB" id="444127at2759"/>
<dbReference type="AlphaFoldDB" id="A0A2S4W8P7"/>
<dbReference type="PANTHER" id="PTHR46191:SF2">
    <property type="entry name" value="HALOACID DEHALOGENASE-LIKE HYDROLASE DOMAIN-CONTAINING PROTEIN 3"/>
    <property type="match status" value="1"/>
</dbReference>
<accession>A0A2S4W8P7</accession>
<dbReference type="EMBL" id="PKSM01000070">
    <property type="protein sequence ID" value="POW18154.1"/>
    <property type="molecule type" value="Genomic_DNA"/>
</dbReference>